<dbReference type="Proteomes" id="UP000823850">
    <property type="component" value="Unassembled WGS sequence"/>
</dbReference>
<dbReference type="Gene3D" id="1.10.260.40">
    <property type="entry name" value="lambda repressor-like DNA-binding domains"/>
    <property type="match status" value="1"/>
</dbReference>
<name>A0A9D2R9W4_9FIRM</name>
<accession>A0A9D2R9W4</accession>
<organism evidence="2 3">
    <name type="scientific">Candidatus Blautia stercoripullorum</name>
    <dbReference type="NCBI Taxonomy" id="2838502"/>
    <lineage>
        <taxon>Bacteria</taxon>
        <taxon>Bacillati</taxon>
        <taxon>Bacillota</taxon>
        <taxon>Clostridia</taxon>
        <taxon>Lachnospirales</taxon>
        <taxon>Lachnospiraceae</taxon>
        <taxon>Blautia</taxon>
    </lineage>
</organism>
<reference evidence="2" key="1">
    <citation type="journal article" date="2021" name="PeerJ">
        <title>Extensive microbial diversity within the chicken gut microbiome revealed by metagenomics and culture.</title>
        <authorList>
            <person name="Gilroy R."/>
            <person name="Ravi A."/>
            <person name="Getino M."/>
            <person name="Pursley I."/>
            <person name="Horton D.L."/>
            <person name="Alikhan N.F."/>
            <person name="Baker D."/>
            <person name="Gharbi K."/>
            <person name="Hall N."/>
            <person name="Watson M."/>
            <person name="Adriaenssens E.M."/>
            <person name="Foster-Nyarko E."/>
            <person name="Jarju S."/>
            <person name="Secka A."/>
            <person name="Antonio M."/>
            <person name="Oren A."/>
            <person name="Chaudhuri R.R."/>
            <person name="La Ragione R."/>
            <person name="Hildebrand F."/>
            <person name="Pallen M.J."/>
        </authorList>
    </citation>
    <scope>NUCLEOTIDE SEQUENCE</scope>
    <source>
        <strain evidence="2">ChiW19-6364</strain>
    </source>
</reference>
<dbReference type="SUPFAM" id="SSF47413">
    <property type="entry name" value="lambda repressor-like DNA-binding domains"/>
    <property type="match status" value="1"/>
</dbReference>
<dbReference type="Pfam" id="PF01381">
    <property type="entry name" value="HTH_3"/>
    <property type="match status" value="1"/>
</dbReference>
<comment type="caution">
    <text evidence="2">The sequence shown here is derived from an EMBL/GenBank/DDBJ whole genome shotgun (WGS) entry which is preliminary data.</text>
</comment>
<proteinExistence type="predicted"/>
<dbReference type="SMART" id="SM00530">
    <property type="entry name" value="HTH_XRE"/>
    <property type="match status" value="1"/>
</dbReference>
<evidence type="ECO:0000313" key="3">
    <source>
        <dbReference type="Proteomes" id="UP000823850"/>
    </source>
</evidence>
<dbReference type="InterPro" id="IPR001387">
    <property type="entry name" value="Cro/C1-type_HTH"/>
</dbReference>
<dbReference type="PROSITE" id="PS50943">
    <property type="entry name" value="HTH_CROC1"/>
    <property type="match status" value="1"/>
</dbReference>
<sequence>MEFAFQKTFSAAEVKIIRKKLKLKQRELAELTNVSVKTVERWEQRDGEVKGPAAILLAILREKVWLVEEFEIPEKKLPVRLRYMYNDQLCTIIDVDDPARNVKIKNFAADPVLRAFGKEEHPSYEDYEAFLESRCFPRTRDKMKIVLRELNLPFYDPFMIIQKTQGRMAEDDFWIQIER</sequence>
<gene>
    <name evidence="2" type="ORF">H9913_00660</name>
</gene>
<evidence type="ECO:0000313" key="2">
    <source>
        <dbReference type="EMBL" id="HJD38511.1"/>
    </source>
</evidence>
<dbReference type="AlphaFoldDB" id="A0A9D2R9W4"/>
<evidence type="ECO:0000259" key="1">
    <source>
        <dbReference type="PROSITE" id="PS50943"/>
    </source>
</evidence>
<dbReference type="InterPro" id="IPR010982">
    <property type="entry name" value="Lambda_DNA-bd_dom_sf"/>
</dbReference>
<dbReference type="EMBL" id="DWUX01000007">
    <property type="protein sequence ID" value="HJD38511.1"/>
    <property type="molecule type" value="Genomic_DNA"/>
</dbReference>
<feature type="domain" description="HTH cro/C1-type" evidence="1">
    <location>
        <begin position="14"/>
        <end position="44"/>
    </location>
</feature>
<protein>
    <submittedName>
        <fullName evidence="2">Helix-turn-helix domain-containing protein</fullName>
    </submittedName>
</protein>
<reference evidence="2" key="2">
    <citation type="submission" date="2021-04" db="EMBL/GenBank/DDBJ databases">
        <authorList>
            <person name="Gilroy R."/>
        </authorList>
    </citation>
    <scope>NUCLEOTIDE SEQUENCE</scope>
    <source>
        <strain evidence="2">ChiW19-6364</strain>
    </source>
</reference>
<dbReference type="GO" id="GO:0003677">
    <property type="term" value="F:DNA binding"/>
    <property type="evidence" value="ECO:0007669"/>
    <property type="project" value="InterPro"/>
</dbReference>